<protein>
    <recommendedName>
        <fullName evidence="4">DUF5320 domain-containing protein</fullName>
    </recommendedName>
</protein>
<evidence type="ECO:0000256" key="1">
    <source>
        <dbReference type="SAM" id="MobiDB-lite"/>
    </source>
</evidence>
<dbReference type="AlphaFoldDB" id="A0A7C9NHM0"/>
<sequence length="57" mass="5750">MPRGDGTGPMGMGSQTGRQAGYCSGSDAPGFANARGRVGSRQGFGQGVFGRGLRWSG</sequence>
<comment type="caution">
    <text evidence="2">The sequence shown here is derived from an EMBL/GenBank/DDBJ whole genome shotgun (WGS) entry which is preliminary data.</text>
</comment>
<feature type="compositionally biased region" description="Gly residues" evidence="1">
    <location>
        <begin position="1"/>
        <end position="11"/>
    </location>
</feature>
<dbReference type="RefSeq" id="WP_160958158.1">
    <property type="nucleotide sequence ID" value="NZ_WVUD01000002.1"/>
</dbReference>
<dbReference type="OrthoDB" id="5526819at2"/>
<dbReference type="Pfam" id="PF17253">
    <property type="entry name" value="DUF5320"/>
    <property type="match status" value="1"/>
</dbReference>
<dbReference type="InterPro" id="IPR035205">
    <property type="entry name" value="DUF5320"/>
</dbReference>
<accession>A0A7C9NHM0</accession>
<evidence type="ECO:0008006" key="4">
    <source>
        <dbReference type="Google" id="ProtNLM"/>
    </source>
</evidence>
<name>A0A7C9NHM0_9BACT</name>
<keyword evidence="3" id="KW-1185">Reference proteome</keyword>
<dbReference type="EMBL" id="WVUD01000002">
    <property type="protein sequence ID" value="MYL81856.1"/>
    <property type="molecule type" value="Genomic_DNA"/>
</dbReference>
<feature type="region of interest" description="Disordered" evidence="1">
    <location>
        <begin position="1"/>
        <end position="57"/>
    </location>
</feature>
<gene>
    <name evidence="2" type="ORF">GTA51_01730</name>
</gene>
<evidence type="ECO:0000313" key="2">
    <source>
        <dbReference type="EMBL" id="MYL81856.1"/>
    </source>
</evidence>
<evidence type="ECO:0000313" key="3">
    <source>
        <dbReference type="Proteomes" id="UP000482487"/>
    </source>
</evidence>
<organism evidence="2 3">
    <name type="scientific">Solidesulfovibrio aerotolerans</name>
    <dbReference type="NCBI Taxonomy" id="295255"/>
    <lineage>
        <taxon>Bacteria</taxon>
        <taxon>Pseudomonadati</taxon>
        <taxon>Thermodesulfobacteriota</taxon>
        <taxon>Desulfovibrionia</taxon>
        <taxon>Desulfovibrionales</taxon>
        <taxon>Desulfovibrionaceae</taxon>
        <taxon>Solidesulfovibrio</taxon>
    </lineage>
</organism>
<dbReference type="Proteomes" id="UP000482487">
    <property type="component" value="Unassembled WGS sequence"/>
</dbReference>
<proteinExistence type="predicted"/>
<reference evidence="2 3" key="1">
    <citation type="submission" date="2020-01" db="EMBL/GenBank/DDBJ databases">
        <title>Genome sequence of Desulfovibrio aerotolerans DSM 16695(T).</title>
        <authorList>
            <person name="Karnachuk O."/>
            <person name="Avakyan M."/>
            <person name="Mardanov A."/>
            <person name="Kadnikov V."/>
            <person name="Ravin N."/>
        </authorList>
    </citation>
    <scope>NUCLEOTIDE SEQUENCE [LARGE SCALE GENOMIC DNA]</scope>
    <source>
        <strain evidence="2 3">DSM 16695</strain>
    </source>
</reference>